<evidence type="ECO:0000256" key="1">
    <source>
        <dbReference type="SAM" id="Phobius"/>
    </source>
</evidence>
<organism evidence="2 3">
    <name type="scientific">Carnegiea gigantea</name>
    <dbReference type="NCBI Taxonomy" id="171969"/>
    <lineage>
        <taxon>Eukaryota</taxon>
        <taxon>Viridiplantae</taxon>
        <taxon>Streptophyta</taxon>
        <taxon>Embryophyta</taxon>
        <taxon>Tracheophyta</taxon>
        <taxon>Spermatophyta</taxon>
        <taxon>Magnoliopsida</taxon>
        <taxon>eudicotyledons</taxon>
        <taxon>Gunneridae</taxon>
        <taxon>Pentapetalae</taxon>
        <taxon>Caryophyllales</taxon>
        <taxon>Cactineae</taxon>
        <taxon>Cactaceae</taxon>
        <taxon>Cactoideae</taxon>
        <taxon>Echinocereeae</taxon>
        <taxon>Carnegiea</taxon>
    </lineage>
</organism>
<feature type="transmembrane region" description="Helical" evidence="1">
    <location>
        <begin position="252"/>
        <end position="272"/>
    </location>
</feature>
<comment type="caution">
    <text evidence="2">The sequence shown here is derived from an EMBL/GenBank/DDBJ whole genome shotgun (WGS) entry which is preliminary data.</text>
</comment>
<dbReference type="Proteomes" id="UP001153076">
    <property type="component" value="Unassembled WGS sequence"/>
</dbReference>
<evidence type="ECO:0000313" key="2">
    <source>
        <dbReference type="EMBL" id="KAJ8439493.1"/>
    </source>
</evidence>
<name>A0A9Q1K9X6_9CARY</name>
<feature type="transmembrane region" description="Helical" evidence="1">
    <location>
        <begin position="215"/>
        <end position="232"/>
    </location>
</feature>
<keyword evidence="1" id="KW-0812">Transmembrane</keyword>
<keyword evidence="1" id="KW-1133">Transmembrane helix</keyword>
<sequence length="274" mass="30316">MAIVPSLSLSHLESAQKMKRVEITERLGVDDAPSNDYTIMLFFCTCGRMDDMLMDKRSQGSSAALEVKKQGGGFNHNFTSEAHSVQLLTYFFYGDGTAFAFRRTELSKLFSLFFYSVERDGIRQSLEEIKALETELVKKQQPRGTAEDVGNKILKLMAFIKILSDSYNGENVNYAADDSVKIRTRLAGHWLLYKRHLSNTSIQALFLSRMAYNKAWILAACLIIMAIAVSAHEGHDHEGPTPAPSKGGSSSLASPFPAALIICVVGFVFSIAKI</sequence>
<reference evidence="2" key="1">
    <citation type="submission" date="2022-04" db="EMBL/GenBank/DDBJ databases">
        <title>Carnegiea gigantea Genome sequencing and assembly v2.</title>
        <authorList>
            <person name="Copetti D."/>
            <person name="Sanderson M.J."/>
            <person name="Burquez A."/>
            <person name="Wojciechowski M.F."/>
        </authorList>
    </citation>
    <scope>NUCLEOTIDE SEQUENCE</scope>
    <source>
        <strain evidence="2">SGP5-SGP5p</strain>
        <tissue evidence="2">Aerial part</tissue>
    </source>
</reference>
<evidence type="ECO:0000313" key="3">
    <source>
        <dbReference type="Proteomes" id="UP001153076"/>
    </source>
</evidence>
<proteinExistence type="predicted"/>
<dbReference type="EMBL" id="JAKOGI010000217">
    <property type="protein sequence ID" value="KAJ8439493.1"/>
    <property type="molecule type" value="Genomic_DNA"/>
</dbReference>
<dbReference type="AlphaFoldDB" id="A0A9Q1K9X6"/>
<keyword evidence="1" id="KW-0472">Membrane</keyword>
<protein>
    <submittedName>
        <fullName evidence="2">Uncharacterized protein</fullName>
    </submittedName>
</protein>
<keyword evidence="3" id="KW-1185">Reference proteome</keyword>
<accession>A0A9Q1K9X6</accession>
<gene>
    <name evidence="2" type="ORF">Cgig2_007010</name>
</gene>